<comment type="caution">
    <text evidence="2">The sequence shown here is derived from an EMBL/GenBank/DDBJ whole genome shotgun (WGS) entry which is preliminary data.</text>
</comment>
<dbReference type="Pfam" id="PF12697">
    <property type="entry name" value="Abhydrolase_6"/>
    <property type="match status" value="1"/>
</dbReference>
<dbReference type="InterPro" id="IPR000073">
    <property type="entry name" value="AB_hydrolase_1"/>
</dbReference>
<dbReference type="EMBL" id="JBCAWK010000014">
    <property type="protein sequence ID" value="KAK8843935.1"/>
    <property type="molecule type" value="Genomic_DNA"/>
</dbReference>
<dbReference type="Gene3D" id="3.40.50.1820">
    <property type="entry name" value="alpha/beta hydrolase"/>
    <property type="match status" value="1"/>
</dbReference>
<evidence type="ECO:0000259" key="1">
    <source>
        <dbReference type="Pfam" id="PF12697"/>
    </source>
</evidence>
<reference evidence="2 3" key="1">
    <citation type="journal article" date="2024" name="bioRxiv">
        <title>Comparative genomics of Cryptococcus and Kwoniella reveals pathogenesis evolution and contrasting karyotype dynamics via intercentromeric recombination or chromosome fusion.</title>
        <authorList>
            <person name="Coelho M.A."/>
            <person name="David-Palma M."/>
            <person name="Shea T."/>
            <person name="Bowers K."/>
            <person name="McGinley-Smith S."/>
            <person name="Mohammad A.W."/>
            <person name="Gnirke A."/>
            <person name="Yurkov A.M."/>
            <person name="Nowrousian M."/>
            <person name="Sun S."/>
            <person name="Cuomo C.A."/>
            <person name="Heitman J."/>
        </authorList>
    </citation>
    <scope>NUCLEOTIDE SEQUENCE [LARGE SCALE GENOMIC DNA]</scope>
    <source>
        <strain evidence="2 3">CBS 13917</strain>
    </source>
</reference>
<evidence type="ECO:0000313" key="2">
    <source>
        <dbReference type="EMBL" id="KAK8843935.1"/>
    </source>
</evidence>
<dbReference type="RefSeq" id="XP_066799499.1">
    <property type="nucleotide sequence ID" value="XM_066949807.1"/>
</dbReference>
<dbReference type="InterPro" id="IPR029058">
    <property type="entry name" value="AB_hydrolase_fold"/>
</dbReference>
<accession>A0AAW0YGC7</accession>
<dbReference type="PANTHER" id="PTHR43689">
    <property type="entry name" value="HYDROLASE"/>
    <property type="match status" value="1"/>
</dbReference>
<dbReference type="AlphaFoldDB" id="A0AAW0YGC7"/>
<dbReference type="PANTHER" id="PTHR43689:SF8">
    <property type="entry name" value="ALPHA_BETA-HYDROLASES SUPERFAMILY PROTEIN"/>
    <property type="match status" value="1"/>
</dbReference>
<dbReference type="GeneID" id="92183985"/>
<feature type="domain" description="AB hydrolase-1" evidence="1">
    <location>
        <begin position="38"/>
        <end position="258"/>
    </location>
</feature>
<sequence length="327" mass="36279">MLKHHVQVDGHNIYVVESSLGGPSTPSSSNATATSASVVLVPGHGDVTSAWNAVQRLLPPSIRSFTYDRLGLGQSDATDLPRPATILAQELKSTLKACDVPPPYLLVGHSYAGIICREFLAKYDEDVVGLVYVDANQENTVRERDWPEEAWGKVVSGRDVEFDWNEIVGLKEGHRCTKEEWEQIGISDGKKKVKDDEGHTRAYGEAMEYKSSVQALGRHGQLDRRALGDRPLSVIVANLARDLRRALEAGKQAGLGTPEDHAVVEDFCERLPEIELRLAHEVLKLSSLHRLILTSVSGHMVPLWEPELCVQEILWCLEQIKRRSIKA</sequence>
<keyword evidence="3" id="KW-1185">Reference proteome</keyword>
<proteinExistence type="predicted"/>
<dbReference type="SUPFAM" id="SSF53474">
    <property type="entry name" value="alpha/beta-Hydrolases"/>
    <property type="match status" value="1"/>
</dbReference>
<name>A0AAW0YGC7_9TREE</name>
<organism evidence="2 3">
    <name type="scientific">Kwoniella newhampshirensis</name>
    <dbReference type="NCBI Taxonomy" id="1651941"/>
    <lineage>
        <taxon>Eukaryota</taxon>
        <taxon>Fungi</taxon>
        <taxon>Dikarya</taxon>
        <taxon>Basidiomycota</taxon>
        <taxon>Agaricomycotina</taxon>
        <taxon>Tremellomycetes</taxon>
        <taxon>Tremellales</taxon>
        <taxon>Cryptococcaceae</taxon>
        <taxon>Kwoniella</taxon>
    </lineage>
</organism>
<protein>
    <recommendedName>
        <fullName evidence="1">AB hydrolase-1 domain-containing protein</fullName>
    </recommendedName>
</protein>
<gene>
    <name evidence="2" type="ORF">IAR55_006727</name>
</gene>
<evidence type="ECO:0000313" key="3">
    <source>
        <dbReference type="Proteomes" id="UP001388673"/>
    </source>
</evidence>
<dbReference type="Proteomes" id="UP001388673">
    <property type="component" value="Unassembled WGS sequence"/>
</dbReference>
<dbReference type="KEGG" id="kne:92183985"/>